<dbReference type="UniPathway" id="UPA00042">
    <property type="reaction ID" value="UER00497"/>
</dbReference>
<dbReference type="HAMAP" id="MF_01201">
    <property type="entry name" value="Ala_racemase"/>
    <property type="match status" value="1"/>
</dbReference>
<evidence type="ECO:0000256" key="1">
    <source>
        <dbReference type="ARBA" id="ARBA00000316"/>
    </source>
</evidence>
<comment type="caution">
    <text evidence="12">The sequence shown here is derived from an EMBL/GenBank/DDBJ whole genome shotgun (WGS) entry which is preliminary data.</text>
</comment>
<feature type="domain" description="Alanine racemase C-terminal" evidence="11">
    <location>
        <begin position="266"/>
        <end position="395"/>
    </location>
</feature>
<evidence type="ECO:0000256" key="3">
    <source>
        <dbReference type="ARBA" id="ARBA00013089"/>
    </source>
</evidence>
<comment type="similarity">
    <text evidence="7">Belongs to the alanine racemase family.</text>
</comment>
<comment type="function">
    <text evidence="7">Catalyzes the interconversion of L-alanine and D-alanine. May also act on other amino acids.</text>
</comment>
<feature type="modified residue" description="N6-(pyridoxal phosphate)lysine" evidence="7 8">
    <location>
        <position position="58"/>
    </location>
</feature>
<feature type="compositionally biased region" description="Basic and acidic residues" evidence="10">
    <location>
        <begin position="1"/>
        <end position="12"/>
    </location>
</feature>
<dbReference type="GO" id="GO:0030170">
    <property type="term" value="F:pyridoxal phosphate binding"/>
    <property type="evidence" value="ECO:0007669"/>
    <property type="project" value="UniProtKB-UniRule"/>
</dbReference>
<evidence type="ECO:0000256" key="4">
    <source>
        <dbReference type="ARBA" id="ARBA00022898"/>
    </source>
</evidence>
<dbReference type="FunFam" id="3.20.20.10:FF:000002">
    <property type="entry name" value="Alanine racemase"/>
    <property type="match status" value="1"/>
</dbReference>
<evidence type="ECO:0000313" key="12">
    <source>
        <dbReference type="EMBL" id="TYQ08283.1"/>
    </source>
</evidence>
<dbReference type="GO" id="GO:0030632">
    <property type="term" value="P:D-alanine biosynthetic process"/>
    <property type="evidence" value="ECO:0007669"/>
    <property type="project" value="UniProtKB-UniRule"/>
</dbReference>
<dbReference type="InterPro" id="IPR001608">
    <property type="entry name" value="Ala_racemase_N"/>
</dbReference>
<dbReference type="InterPro" id="IPR000821">
    <property type="entry name" value="Ala_racemase"/>
</dbReference>
<dbReference type="Pfam" id="PF01168">
    <property type="entry name" value="Ala_racemase_N"/>
    <property type="match status" value="1"/>
</dbReference>
<evidence type="ECO:0000256" key="8">
    <source>
        <dbReference type="PIRSR" id="PIRSR600821-50"/>
    </source>
</evidence>
<evidence type="ECO:0000256" key="6">
    <source>
        <dbReference type="ARBA" id="ARBA00072221"/>
    </source>
</evidence>
<evidence type="ECO:0000256" key="9">
    <source>
        <dbReference type="PIRSR" id="PIRSR600821-52"/>
    </source>
</evidence>
<dbReference type="InterPro" id="IPR011079">
    <property type="entry name" value="Ala_racemase_C"/>
</dbReference>
<feature type="region of interest" description="Disordered" evidence="10">
    <location>
        <begin position="1"/>
        <end position="24"/>
    </location>
</feature>
<name>A0A652YX62_NOCGL</name>
<gene>
    <name evidence="12" type="ORF">FNL38_101654</name>
</gene>
<evidence type="ECO:0000256" key="2">
    <source>
        <dbReference type="ARBA" id="ARBA00001933"/>
    </source>
</evidence>
<dbReference type="AlphaFoldDB" id="A0A652YX62"/>
<dbReference type="EMBL" id="VNIQ01000001">
    <property type="protein sequence ID" value="TYQ08283.1"/>
    <property type="molecule type" value="Genomic_DNA"/>
</dbReference>
<evidence type="ECO:0000259" key="11">
    <source>
        <dbReference type="SMART" id="SM01005"/>
    </source>
</evidence>
<dbReference type="GO" id="GO:0005829">
    <property type="term" value="C:cytosol"/>
    <property type="evidence" value="ECO:0007669"/>
    <property type="project" value="TreeGrafter"/>
</dbReference>
<dbReference type="EC" id="5.1.1.1" evidence="3 7"/>
<keyword evidence="5 7" id="KW-0413">Isomerase</keyword>
<feature type="binding site" evidence="7 9">
    <location>
        <position position="156"/>
    </location>
    <ligand>
        <name>substrate</name>
    </ligand>
</feature>
<proteinExistence type="inferred from homology"/>
<comment type="cofactor">
    <cofactor evidence="2 7 8">
        <name>pyridoxal 5'-phosphate</name>
        <dbReference type="ChEBI" id="CHEBI:597326"/>
    </cofactor>
</comment>
<protein>
    <recommendedName>
        <fullName evidence="6 7">Alanine racemase</fullName>
        <ecNumber evidence="3 7">5.1.1.1</ecNumber>
    </recommendedName>
</protein>
<feature type="binding site" evidence="7 9">
    <location>
        <position position="335"/>
    </location>
    <ligand>
        <name>substrate</name>
    </ligand>
</feature>
<organism evidence="12">
    <name type="scientific">Nocardia globerula</name>
    <dbReference type="NCBI Taxonomy" id="1818"/>
    <lineage>
        <taxon>Bacteria</taxon>
        <taxon>Bacillati</taxon>
        <taxon>Actinomycetota</taxon>
        <taxon>Actinomycetes</taxon>
        <taxon>Mycobacteriales</taxon>
        <taxon>Nocardiaceae</taxon>
        <taxon>Nocardia</taxon>
    </lineage>
</organism>
<sequence length="401" mass="42304">MKLAEGRAPKDPEEGESASVAATGGPQTEAVVDLDAIAHNVRVLREFAGDAALMAVIKADGYNHGAVAVARTALSAGARELGVTTIGEALVLRAAGITAPVLAWLHGVDADFAAAISADVEIGVSSPRHLAAVVTAARDLGRTATVTLKVDTGLNRNGVSQADWPQMLADLVAARNEGTIRLRGVFSHLAHSDEPHHDVIDHQKQRLIDAVADVRAHGFEPEVVHLSNSAATVTRPDLRFDMVRPGIAIYGLSPVPEMGDFGLRPAMTLRAKVILVKKVAAGEGVSYGHLWTAPRDTTLALLPVGYADGLPRSLSGRFEVQLGGKRRQAVGRICMDQVMVDLGPDGDGVREGDTAIFFGNGDQGEPNAQAWAEVLDTIHYEIVTGLRGRTERTYIGGEGIS</sequence>
<evidence type="ECO:0000256" key="7">
    <source>
        <dbReference type="HAMAP-Rule" id="MF_01201"/>
    </source>
</evidence>
<evidence type="ECO:0000256" key="10">
    <source>
        <dbReference type="SAM" id="MobiDB-lite"/>
    </source>
</evidence>
<dbReference type="SUPFAM" id="SSF50621">
    <property type="entry name" value="Alanine racemase C-terminal domain-like"/>
    <property type="match status" value="1"/>
</dbReference>
<dbReference type="SMART" id="SM01005">
    <property type="entry name" value="Ala_racemase_C"/>
    <property type="match status" value="1"/>
</dbReference>
<keyword evidence="4 7" id="KW-0663">Pyridoxal phosphate</keyword>
<dbReference type="CDD" id="cd00430">
    <property type="entry name" value="PLPDE_III_AR"/>
    <property type="match status" value="1"/>
</dbReference>
<dbReference type="Pfam" id="PF00842">
    <property type="entry name" value="Ala_racemase_C"/>
    <property type="match status" value="1"/>
</dbReference>
<comment type="pathway">
    <text evidence="7">Amino-acid biosynthesis; D-alanine biosynthesis; D-alanine from L-alanine: step 1/1.</text>
</comment>
<accession>A0A652YX62</accession>
<dbReference type="NCBIfam" id="TIGR00492">
    <property type="entry name" value="alr"/>
    <property type="match status" value="1"/>
</dbReference>
<evidence type="ECO:0000256" key="5">
    <source>
        <dbReference type="ARBA" id="ARBA00023235"/>
    </source>
</evidence>
<dbReference type="PRINTS" id="PR00992">
    <property type="entry name" value="ALARACEMASE"/>
</dbReference>
<dbReference type="InterPro" id="IPR009006">
    <property type="entry name" value="Ala_racemase/Decarboxylase_C"/>
</dbReference>
<dbReference type="Gene3D" id="2.40.37.10">
    <property type="entry name" value="Lyase, Ornithine Decarboxylase, Chain A, domain 1"/>
    <property type="match status" value="1"/>
</dbReference>
<comment type="catalytic activity">
    <reaction evidence="1 7">
        <text>L-alanine = D-alanine</text>
        <dbReference type="Rhea" id="RHEA:20249"/>
        <dbReference type="ChEBI" id="CHEBI:57416"/>
        <dbReference type="ChEBI" id="CHEBI:57972"/>
        <dbReference type="EC" id="5.1.1.1"/>
    </reaction>
</comment>
<dbReference type="Gene3D" id="3.20.20.10">
    <property type="entry name" value="Alanine racemase"/>
    <property type="match status" value="1"/>
</dbReference>
<dbReference type="FunFam" id="2.40.37.10:FF:000015">
    <property type="entry name" value="Alanine racemase"/>
    <property type="match status" value="1"/>
</dbReference>
<dbReference type="InterPro" id="IPR029066">
    <property type="entry name" value="PLP-binding_barrel"/>
</dbReference>
<dbReference type="PANTHER" id="PTHR30511">
    <property type="entry name" value="ALANINE RACEMASE"/>
    <property type="match status" value="1"/>
</dbReference>
<dbReference type="GO" id="GO:0009252">
    <property type="term" value="P:peptidoglycan biosynthetic process"/>
    <property type="evidence" value="ECO:0007669"/>
    <property type="project" value="TreeGrafter"/>
</dbReference>
<dbReference type="PANTHER" id="PTHR30511:SF0">
    <property type="entry name" value="ALANINE RACEMASE, CATABOLIC-RELATED"/>
    <property type="match status" value="1"/>
</dbReference>
<dbReference type="GO" id="GO:0008784">
    <property type="term" value="F:alanine racemase activity"/>
    <property type="evidence" value="ECO:0007669"/>
    <property type="project" value="UniProtKB-UniRule"/>
</dbReference>
<dbReference type="SUPFAM" id="SSF51419">
    <property type="entry name" value="PLP-binding barrel"/>
    <property type="match status" value="1"/>
</dbReference>
<feature type="active site" description="Proton acceptor; specific for L-alanine" evidence="7">
    <location>
        <position position="287"/>
    </location>
</feature>
<feature type="active site" description="Proton acceptor; specific for D-alanine" evidence="7">
    <location>
        <position position="58"/>
    </location>
</feature>
<reference evidence="12" key="1">
    <citation type="submission" date="2019-07" db="EMBL/GenBank/DDBJ databases">
        <title>Genomic Encyclopedia of Type Strains, Phase IV (KMG-IV): sequencing the most valuable type-strain genomes for metagenomic binning, comparative biology and taxonomic classification.</title>
        <authorList>
            <person name="Goeker M."/>
        </authorList>
    </citation>
    <scope>NUCLEOTIDE SEQUENCE</scope>
    <source>
        <strain evidence="12">DSM 44596</strain>
    </source>
</reference>